<keyword evidence="4 6" id="KW-1133">Transmembrane helix</keyword>
<feature type="domain" description="TIR" evidence="7">
    <location>
        <begin position="436"/>
        <end position="582"/>
    </location>
</feature>
<evidence type="ECO:0000256" key="1">
    <source>
        <dbReference type="ARBA" id="ARBA00004651"/>
    </source>
</evidence>
<evidence type="ECO:0000259" key="7">
    <source>
        <dbReference type="PROSITE" id="PS50104"/>
    </source>
</evidence>
<sequence length="1018" mass="115471">MGQFQDAFISYGRADSKQFAQTLNQRLIEAGYEVWFDFDDIPLGVDYQQQIDVGIERSHNFLSIISPHAVNSPYCRLEVDRAVAYNKRIIPLLHVEEISRATWQQRHPMGTEADWQAYQAAGKHASFVNMHPVISKINWVYFRDGIDDFEPAFQALLAVFERQKDYVHQHTQFLDLALTWQRQQKQARYLLIGETRQQAEAWLTTKFSPQQPPCWPTDLQAEFITESTKNANGLMTQVFLAHAEADQTSLHKILNALRREGFTVWTNTTDIQTGEDFEQAVNCGIEQADNVVYLLSPQAIASPYCQHELNYALALNKRIIPIRVCPVPTEQIPVALKTLQYIDLAESWQTTDAWLDESELLKILRQDALYFAEHKVLLTKALKWQRQQRNPSILLRGYNLRHAAAWLKVAQARPHHFPTALQVEFIQESLRQPPATALDVFISYSRADSAFARRLNDALQLQGKCTWFDQESIASGADFQQEIYRGIESADNFLFILSPRSVQSPYCADEVGYAAKLNKRLVPVLAQTLSGSDLPPALATVQWLDFSQQAQEFTDSFSQLIRVLETDRDYLRSHTQWLQRAVEWQQKERNSDLLLRGSELAIAENWLQESDRLNKQPPPSDLQKSFLQASRAAADRAAKREQHRLMVMKQQLRLIAAALAIAIGGLFANGLVGWFSFRGGQQAIRTLTAQLSQTVSHNIQQRVVTYLENAYVLPNLTRQAMAAGELLPNDLDGLGRYFWRHLSFLTGQSIYFGSQSGNFVGLQHSAGQQFEYWLQDQSQSSDRLDYRLSTTGERGELLRSTAYDSRLRPWYQIAAQTGENSWSPVYAFRRSDDELVLGVSAAVPVHDAQGQLQGVISTDLLLTQISEFLQQLDISRSGQAFIIDSQGLIVASSAANTPGFVNQGDEIERQAAIDSQDPAIRAATRHLLQKFGQFDQLTTEQNSLFQLEGDRYLTDIDQVNTQPTVDWLIVTVIPEADFMDEIRANARLSLYVGIGGLILASGLSIAVYRSRQLAKREF</sequence>
<evidence type="ECO:0000256" key="5">
    <source>
        <dbReference type="ARBA" id="ARBA00023136"/>
    </source>
</evidence>
<keyword evidence="9" id="KW-1185">Reference proteome</keyword>
<dbReference type="SUPFAM" id="SSF52200">
    <property type="entry name" value="Toll/Interleukin receptor TIR domain"/>
    <property type="match status" value="3"/>
</dbReference>
<dbReference type="CDD" id="cd12913">
    <property type="entry name" value="PDC1_MCP_like"/>
    <property type="match status" value="1"/>
</dbReference>
<dbReference type="EMBL" id="JBHZOL010000095">
    <property type="protein sequence ID" value="MFE4107875.1"/>
    <property type="molecule type" value="Genomic_DNA"/>
</dbReference>
<dbReference type="PANTHER" id="PTHR47508:SF3">
    <property type="entry name" value="TIR DOMAIN-CONTAINING PROTEIN"/>
    <property type="match status" value="1"/>
</dbReference>
<protein>
    <submittedName>
        <fullName evidence="8">TIR domain-containing protein</fullName>
    </submittedName>
</protein>
<gene>
    <name evidence="8" type="ORF">ACFVKH_16435</name>
</gene>
<comment type="caution">
    <text evidence="8">The sequence shown here is derived from an EMBL/GenBank/DDBJ whole genome shotgun (WGS) entry which is preliminary data.</text>
</comment>
<dbReference type="SMART" id="SM00255">
    <property type="entry name" value="TIR"/>
    <property type="match status" value="3"/>
</dbReference>
<feature type="domain" description="TIR" evidence="7">
    <location>
        <begin position="234"/>
        <end position="361"/>
    </location>
</feature>
<dbReference type="PANTHER" id="PTHR47508">
    <property type="entry name" value="SAM DOMAIN-CONTAINING PROTEIN-RELATED"/>
    <property type="match status" value="1"/>
</dbReference>
<evidence type="ECO:0000256" key="3">
    <source>
        <dbReference type="ARBA" id="ARBA00022692"/>
    </source>
</evidence>
<organism evidence="8 9">
    <name type="scientific">Almyronema epifaneia S1</name>
    <dbReference type="NCBI Taxonomy" id="2991925"/>
    <lineage>
        <taxon>Bacteria</taxon>
        <taxon>Bacillati</taxon>
        <taxon>Cyanobacteriota</taxon>
        <taxon>Cyanophyceae</taxon>
        <taxon>Nodosilineales</taxon>
        <taxon>Nodosilineaceae</taxon>
        <taxon>Almyronema</taxon>
        <taxon>Almyronema epifaneia</taxon>
    </lineage>
</organism>
<reference evidence="8 9" key="1">
    <citation type="submission" date="2024-10" db="EMBL/GenBank/DDBJ databases">
        <authorList>
            <person name="Ratan Roy A."/>
            <person name="Morales Sandoval P.H."/>
            <person name="De Los Santos Villalobos S."/>
            <person name="Chakraborty S."/>
            <person name="Mukherjee J."/>
        </authorList>
    </citation>
    <scope>NUCLEOTIDE SEQUENCE [LARGE SCALE GENOMIC DNA]</scope>
    <source>
        <strain evidence="8 9">S1</strain>
    </source>
</reference>
<name>A0ABW6IJW2_9CYAN</name>
<comment type="subcellular location">
    <subcellularLocation>
        <location evidence="1">Cell membrane</location>
        <topology evidence="1">Multi-pass membrane protein</topology>
    </subcellularLocation>
</comment>
<dbReference type="Pfam" id="PF02743">
    <property type="entry name" value="dCache_1"/>
    <property type="match status" value="1"/>
</dbReference>
<evidence type="ECO:0000256" key="6">
    <source>
        <dbReference type="SAM" id="Phobius"/>
    </source>
</evidence>
<keyword evidence="5 6" id="KW-0472">Membrane</keyword>
<feature type="domain" description="TIR" evidence="7">
    <location>
        <begin position="3"/>
        <end position="122"/>
    </location>
</feature>
<keyword evidence="3 6" id="KW-0812">Transmembrane</keyword>
<dbReference type="Gene3D" id="3.40.50.10140">
    <property type="entry name" value="Toll/interleukin-1 receptor homology (TIR) domain"/>
    <property type="match status" value="3"/>
</dbReference>
<dbReference type="Gene3D" id="3.30.450.20">
    <property type="entry name" value="PAS domain"/>
    <property type="match status" value="2"/>
</dbReference>
<dbReference type="Pfam" id="PF13676">
    <property type="entry name" value="TIR_2"/>
    <property type="match status" value="3"/>
</dbReference>
<proteinExistence type="predicted"/>
<dbReference type="RefSeq" id="WP_377967017.1">
    <property type="nucleotide sequence ID" value="NZ_JBHZOL010000095.1"/>
</dbReference>
<evidence type="ECO:0000313" key="8">
    <source>
        <dbReference type="EMBL" id="MFE4107875.1"/>
    </source>
</evidence>
<keyword evidence="2" id="KW-1003">Cell membrane</keyword>
<dbReference type="Proteomes" id="UP001600165">
    <property type="component" value="Unassembled WGS sequence"/>
</dbReference>
<evidence type="ECO:0000313" key="9">
    <source>
        <dbReference type="Proteomes" id="UP001600165"/>
    </source>
</evidence>
<accession>A0ABW6IJW2</accession>
<feature type="transmembrane region" description="Helical" evidence="6">
    <location>
        <begin position="988"/>
        <end position="1008"/>
    </location>
</feature>
<feature type="transmembrane region" description="Helical" evidence="6">
    <location>
        <begin position="654"/>
        <end position="677"/>
    </location>
</feature>
<dbReference type="InterPro" id="IPR033479">
    <property type="entry name" value="dCache_1"/>
</dbReference>
<evidence type="ECO:0000256" key="4">
    <source>
        <dbReference type="ARBA" id="ARBA00022989"/>
    </source>
</evidence>
<dbReference type="PROSITE" id="PS50104">
    <property type="entry name" value="TIR"/>
    <property type="match status" value="3"/>
</dbReference>
<dbReference type="InterPro" id="IPR035897">
    <property type="entry name" value="Toll_tir_struct_dom_sf"/>
</dbReference>
<evidence type="ECO:0000256" key="2">
    <source>
        <dbReference type="ARBA" id="ARBA00022475"/>
    </source>
</evidence>
<dbReference type="InterPro" id="IPR000157">
    <property type="entry name" value="TIR_dom"/>
</dbReference>